<comment type="caution">
    <text evidence="2">The sequence shown here is derived from an EMBL/GenBank/DDBJ whole genome shotgun (WGS) entry which is preliminary data.</text>
</comment>
<reference evidence="3" key="1">
    <citation type="journal article" date="2013" name="PLoS Genet.">
        <title>The genome of Spraguea lophii and the basis of host-microsporidian interactions.</title>
        <authorList>
            <person name="Campbell S.E."/>
            <person name="Williams T.A."/>
            <person name="Yousuf A."/>
            <person name="Soanes D.M."/>
            <person name="Paszkiewicz K.H."/>
            <person name="Williams B.A.P."/>
        </authorList>
    </citation>
    <scope>NUCLEOTIDE SEQUENCE [LARGE SCALE GENOMIC DNA]</scope>
    <source>
        <strain evidence="3">42_110</strain>
    </source>
</reference>
<evidence type="ECO:0000313" key="3">
    <source>
        <dbReference type="Proteomes" id="UP000014978"/>
    </source>
</evidence>
<evidence type="ECO:0000313" key="2">
    <source>
        <dbReference type="EMBL" id="EPR78219.1"/>
    </source>
</evidence>
<dbReference type="InParanoid" id="S7XGR4"/>
<dbReference type="PROSITE" id="PS51072">
    <property type="entry name" value="MHD"/>
    <property type="match status" value="1"/>
</dbReference>
<feature type="domain" description="MHD" evidence="1">
    <location>
        <begin position="107"/>
        <end position="322"/>
    </location>
</feature>
<dbReference type="OMA" id="GATHFEN"/>
<protein>
    <submittedName>
        <fullName evidence="2">Clathrin-associated AP-2 complex component</fullName>
    </submittedName>
</protein>
<keyword evidence="3" id="KW-1185">Reference proteome</keyword>
<dbReference type="EMBL" id="ATCN01000935">
    <property type="protein sequence ID" value="EPR78219.1"/>
    <property type="molecule type" value="Genomic_DNA"/>
</dbReference>
<accession>S7XGR4</accession>
<dbReference type="InterPro" id="IPR036168">
    <property type="entry name" value="AP2_Mu_C_sf"/>
</dbReference>
<dbReference type="OrthoDB" id="10259133at2759"/>
<dbReference type="Pfam" id="PF00928">
    <property type="entry name" value="Adap_comp_sub"/>
    <property type="match status" value="1"/>
</dbReference>
<dbReference type="FunCoup" id="S7XGR4">
    <property type="interactions" value="145"/>
</dbReference>
<proteinExistence type="predicted"/>
<organism evidence="2 3">
    <name type="scientific">Spraguea lophii (strain 42_110)</name>
    <name type="common">Microsporidian parasite</name>
    <dbReference type="NCBI Taxonomy" id="1358809"/>
    <lineage>
        <taxon>Eukaryota</taxon>
        <taxon>Fungi</taxon>
        <taxon>Fungi incertae sedis</taxon>
        <taxon>Microsporidia</taxon>
        <taxon>Spragueidae</taxon>
        <taxon>Spraguea</taxon>
    </lineage>
</organism>
<dbReference type="VEuPathDB" id="MicrosporidiaDB:SLOPH_2595"/>
<dbReference type="HOGENOM" id="CLU_837214_0_0_1"/>
<name>S7XGR4_SPRLO</name>
<dbReference type="Gene3D" id="2.60.40.1170">
    <property type="entry name" value="Mu homology domain, subdomain B"/>
    <property type="match status" value="2"/>
</dbReference>
<gene>
    <name evidence="2" type="ORF">SLOPH_2595</name>
</gene>
<dbReference type="InterPro" id="IPR028565">
    <property type="entry name" value="MHD"/>
</dbReference>
<dbReference type="SUPFAM" id="SSF49447">
    <property type="entry name" value="Second domain of Mu2 adaptin subunit (ap50) of ap2 adaptor"/>
    <property type="match status" value="1"/>
</dbReference>
<dbReference type="STRING" id="1358809.S7XGR4"/>
<evidence type="ECO:0000259" key="1">
    <source>
        <dbReference type="PROSITE" id="PS51072"/>
    </source>
</evidence>
<dbReference type="AlphaFoldDB" id="S7XGR4"/>
<dbReference type="Proteomes" id="UP000014978">
    <property type="component" value="Unassembled WGS sequence"/>
</dbReference>
<sequence length="332" mass="38788">MIEELYIFDLNKKILLGDPQNISIANHKLLKVEALNGLYFSAIVHSNYFLGATHFENEPIVIESLLKEIGDDIKIEDIEKDKIKILRKINQLYLDGFQFKKKKIYNKNEILFKIKEKMDIITNDRGGIIKNVVRGELSVEPYAKKNLRIIFQKNKDMQILSNIKIHETETTVKMKITTDEKRKLLEYNLENPIAPPLKLLKKQHNWYVLEVKNTIIENLQIKIPVPPECYNLQFEIDKGVAKQIGNNLFIKIQKLEAFRTNIKLKYNVVKEPVDPLPPITMNFVVNLFSSSGFLIKKIIEDEVKKAEVWAKYSLEVESYEIRNDIPYEDKTP</sequence>